<organism evidence="1 2">
    <name type="scientific">Desulfovibrio piger ATCC 29098</name>
    <dbReference type="NCBI Taxonomy" id="411464"/>
    <lineage>
        <taxon>Bacteria</taxon>
        <taxon>Pseudomonadati</taxon>
        <taxon>Thermodesulfobacteriota</taxon>
        <taxon>Desulfovibrionia</taxon>
        <taxon>Desulfovibrionales</taxon>
        <taxon>Desulfovibrionaceae</taxon>
        <taxon>Desulfovibrio</taxon>
    </lineage>
</organism>
<accession>B6WT01</accession>
<evidence type="ECO:0000313" key="1">
    <source>
        <dbReference type="EMBL" id="EEB33914.1"/>
    </source>
</evidence>
<evidence type="ECO:0000313" key="2">
    <source>
        <dbReference type="Proteomes" id="UP000003676"/>
    </source>
</evidence>
<reference evidence="1 2" key="1">
    <citation type="submission" date="2008-10" db="EMBL/GenBank/DDBJ databases">
        <title>Draft genome sequence of Desulvovibrio piger (ATCC 29098).</title>
        <authorList>
            <person name="Sudarsanam P."/>
            <person name="Ley R."/>
            <person name="Guruge J."/>
            <person name="Turnbaugh P.J."/>
            <person name="Mahowald M."/>
            <person name="Liep D."/>
            <person name="Gordon J."/>
        </authorList>
    </citation>
    <scope>NUCLEOTIDE SEQUENCE [LARGE SCALE GENOMIC DNA]</scope>
    <source>
        <strain evidence="1 2">ATCC 29098</strain>
    </source>
</reference>
<gene>
    <name evidence="1" type="ORF">DESPIG_01206</name>
</gene>
<dbReference type="HOGENOM" id="CLU_2860430_0_0_7"/>
<sequence>MICGPGHRHPCPFFLPRIMTGTFIKCAFLEAHVPVFWRHFIAFFAVWTSLSPCASKDKGLNLHP</sequence>
<dbReference type="AlphaFoldDB" id="B6WT01"/>
<comment type="caution">
    <text evidence="1">The sequence shown here is derived from an EMBL/GenBank/DDBJ whole genome shotgun (WGS) entry which is preliminary data.</text>
</comment>
<proteinExistence type="predicted"/>
<protein>
    <submittedName>
        <fullName evidence="1">Uncharacterized protein</fullName>
    </submittedName>
</protein>
<name>B6WT01_9BACT</name>
<dbReference type="Proteomes" id="UP000003676">
    <property type="component" value="Unassembled WGS sequence"/>
</dbReference>
<reference evidence="1 2" key="2">
    <citation type="submission" date="2008-10" db="EMBL/GenBank/DDBJ databases">
        <authorList>
            <person name="Fulton L."/>
            <person name="Clifton S."/>
            <person name="Fulton B."/>
            <person name="Xu J."/>
            <person name="Minx P."/>
            <person name="Pepin K.H."/>
            <person name="Johnson M."/>
            <person name="Bhonagiri V."/>
            <person name="Nash W.E."/>
            <person name="Mardis E.R."/>
            <person name="Wilson R.K."/>
        </authorList>
    </citation>
    <scope>NUCLEOTIDE SEQUENCE [LARGE SCALE GENOMIC DNA]</scope>
    <source>
        <strain evidence="1 2">ATCC 29098</strain>
    </source>
</reference>
<dbReference type="EMBL" id="ABXU01000029">
    <property type="protein sequence ID" value="EEB33914.1"/>
    <property type="molecule type" value="Genomic_DNA"/>
</dbReference>